<comment type="caution">
    <text evidence="1">The sequence shown here is derived from an EMBL/GenBank/DDBJ whole genome shotgun (WGS) entry which is preliminary data.</text>
</comment>
<evidence type="ECO:0000313" key="2">
    <source>
        <dbReference type="Proteomes" id="UP001631969"/>
    </source>
</evidence>
<dbReference type="Proteomes" id="UP001631969">
    <property type="component" value="Unassembled WGS sequence"/>
</dbReference>
<evidence type="ECO:0000313" key="1">
    <source>
        <dbReference type="EMBL" id="MFM9330076.1"/>
    </source>
</evidence>
<accession>A0ACC7P2A0</accession>
<dbReference type="EMBL" id="JBJURJ010000011">
    <property type="protein sequence ID" value="MFM9330076.1"/>
    <property type="molecule type" value="Genomic_DNA"/>
</dbReference>
<keyword evidence="2" id="KW-1185">Reference proteome</keyword>
<organism evidence="1 2">
    <name type="scientific">Paenibacillus mesotrionivorans</name>
    <dbReference type="NCBI Taxonomy" id="3160968"/>
    <lineage>
        <taxon>Bacteria</taxon>
        <taxon>Bacillati</taxon>
        <taxon>Bacillota</taxon>
        <taxon>Bacilli</taxon>
        <taxon>Bacillales</taxon>
        <taxon>Paenibacillaceae</taxon>
        <taxon>Paenibacillus</taxon>
    </lineage>
</organism>
<gene>
    <name evidence="1" type="ORF">ACI1P1_17395</name>
</gene>
<proteinExistence type="predicted"/>
<reference evidence="1" key="1">
    <citation type="submission" date="2024-12" db="EMBL/GenBank/DDBJ databases">
        <authorList>
            <person name="Wu N."/>
        </authorList>
    </citation>
    <scope>NUCLEOTIDE SEQUENCE</scope>
    <source>
        <strain evidence="1">P15</strain>
    </source>
</reference>
<sequence>MGNQASESKRAVLSGKGYVFLDGRWRHKGGGPGFSDFPVQALGDAEFSESLDRYVSAVSRKVNEAHLGKALFVFKP</sequence>
<protein>
    <submittedName>
        <fullName evidence="1">Uncharacterized protein</fullName>
    </submittedName>
</protein>
<name>A0ACC7P2A0_9BACL</name>